<comment type="caution">
    <text evidence="2">The sequence shown here is derived from an EMBL/GenBank/DDBJ whole genome shotgun (WGS) entry which is preliminary data.</text>
</comment>
<dbReference type="EMBL" id="LOCQ01000058">
    <property type="protein sequence ID" value="OBV38077.1"/>
    <property type="molecule type" value="Genomic_DNA"/>
</dbReference>
<evidence type="ECO:0000313" key="3">
    <source>
        <dbReference type="Proteomes" id="UP000092713"/>
    </source>
</evidence>
<dbReference type="OrthoDB" id="8611426at2"/>
<proteinExistence type="predicted"/>
<feature type="compositionally biased region" description="Polar residues" evidence="1">
    <location>
        <begin position="275"/>
        <end position="284"/>
    </location>
</feature>
<name>A0A1A7BX33_9BURK</name>
<dbReference type="AlphaFoldDB" id="A0A1A7BX33"/>
<reference evidence="2 3" key="1">
    <citation type="submission" date="2016-04" db="EMBL/GenBank/DDBJ databases">
        <title>Draft genome sequence of Janthinobacterium psychrotolerans sp. nov., isolated from freshwater sediments in Denmark.</title>
        <authorList>
            <person name="Gong X."/>
            <person name="Skrivergaard S."/>
            <person name="Korsgaard B.S."/>
            <person name="Schreiber L."/>
            <person name="Marshall I.P."/>
            <person name="Finster K."/>
            <person name="Schramm A."/>
        </authorList>
    </citation>
    <scope>NUCLEOTIDE SEQUENCE [LARGE SCALE GENOMIC DNA]</scope>
    <source>
        <strain evidence="2 3">S3-2</strain>
    </source>
</reference>
<evidence type="ECO:0000313" key="2">
    <source>
        <dbReference type="EMBL" id="OBV38077.1"/>
    </source>
</evidence>
<organism evidence="2 3">
    <name type="scientific">Janthinobacterium psychrotolerans</name>
    <dbReference type="NCBI Taxonomy" id="1747903"/>
    <lineage>
        <taxon>Bacteria</taxon>
        <taxon>Pseudomonadati</taxon>
        <taxon>Pseudomonadota</taxon>
        <taxon>Betaproteobacteria</taxon>
        <taxon>Burkholderiales</taxon>
        <taxon>Oxalobacteraceae</taxon>
        <taxon>Janthinobacterium</taxon>
    </lineage>
</organism>
<gene>
    <name evidence="2" type="ORF">ASR47_100530</name>
</gene>
<evidence type="ECO:0000256" key="1">
    <source>
        <dbReference type="SAM" id="MobiDB-lite"/>
    </source>
</evidence>
<protein>
    <submittedName>
        <fullName evidence="2">Uncharacterized protein</fullName>
    </submittedName>
</protein>
<accession>A0A1A7BX33</accession>
<keyword evidence="3" id="KW-1185">Reference proteome</keyword>
<feature type="region of interest" description="Disordered" evidence="1">
    <location>
        <begin position="242"/>
        <end position="284"/>
    </location>
</feature>
<dbReference type="RefSeq" id="WP_065308969.1">
    <property type="nucleotide sequence ID" value="NZ_LOCQ01000058.1"/>
</dbReference>
<dbReference type="STRING" id="1747903.ASR47_100530"/>
<sequence length="284" mass="31022">MNAADTPRFMQLLAETLAAYGKSLPEPAMVRAWQANLEPYPLRTVQAAMQAYQDENGEFAPVPAGIAKRCKLMDGRPGAEEAWAIALTSQDEMASVVWTTEIAEAFRICRPVLDSSGAISARKPFLEAYERIVAAARLARRPAEWVASVGWDKTRHVEVLDSAVRAGLLPAPAVAGLLAGKKDSTPDDAARAQLARIKQMQVEAAAAKETARLAAVEQQRLADIEFKRATNDRVRQIDPRAEMQAADPRQILRRAHVPGRHATNDSGPLPEVIRNQKNGSKGFK</sequence>
<dbReference type="Proteomes" id="UP000092713">
    <property type="component" value="Unassembled WGS sequence"/>
</dbReference>